<dbReference type="PANTHER" id="PTHR24373">
    <property type="entry name" value="SLIT RELATED LEUCINE-RICH REPEAT NEURONAL PROTEIN"/>
    <property type="match status" value="1"/>
</dbReference>
<keyword evidence="4" id="KW-1133">Transmembrane helix</keyword>
<dbReference type="Proteomes" id="UP000783686">
    <property type="component" value="Unassembled WGS sequence"/>
</dbReference>
<evidence type="ECO:0000256" key="4">
    <source>
        <dbReference type="SAM" id="Phobius"/>
    </source>
</evidence>
<dbReference type="Proteomes" id="UP000614601">
    <property type="component" value="Unassembled WGS sequence"/>
</dbReference>
<evidence type="ECO:0000256" key="1">
    <source>
        <dbReference type="ARBA" id="ARBA00022614"/>
    </source>
</evidence>
<dbReference type="InterPro" id="IPR003599">
    <property type="entry name" value="Ig_sub"/>
</dbReference>
<feature type="signal peptide" evidence="5">
    <location>
        <begin position="1"/>
        <end position="18"/>
    </location>
</feature>
<dbReference type="InterPro" id="IPR050328">
    <property type="entry name" value="Dev_Immune_Receptor"/>
</dbReference>
<feature type="domain" description="Immunoglobulin" evidence="6">
    <location>
        <begin position="388"/>
        <end position="493"/>
    </location>
</feature>
<name>A0A811KIJ1_9BILA</name>
<evidence type="ECO:0000313" key="7">
    <source>
        <dbReference type="EMBL" id="CAD5215168.1"/>
    </source>
</evidence>
<organism evidence="7 8">
    <name type="scientific">Bursaphelenchus okinawaensis</name>
    <dbReference type="NCBI Taxonomy" id="465554"/>
    <lineage>
        <taxon>Eukaryota</taxon>
        <taxon>Metazoa</taxon>
        <taxon>Ecdysozoa</taxon>
        <taxon>Nematoda</taxon>
        <taxon>Chromadorea</taxon>
        <taxon>Rhabditida</taxon>
        <taxon>Tylenchina</taxon>
        <taxon>Tylenchomorpha</taxon>
        <taxon>Aphelenchoidea</taxon>
        <taxon>Aphelenchoididae</taxon>
        <taxon>Bursaphelenchus</taxon>
    </lineage>
</organism>
<evidence type="ECO:0000256" key="3">
    <source>
        <dbReference type="ARBA" id="ARBA00022737"/>
    </source>
</evidence>
<dbReference type="InterPro" id="IPR032675">
    <property type="entry name" value="LRR_dom_sf"/>
</dbReference>
<sequence>MALLVWLLLLATVLLTAGCPDFCVCKDAHSIKCQNLNPTQLNTVKQYFTKQNLTQLINLSLVNCSIFDLNSIPKKALSGLLYLDLSYNHLNDFTSNNVMPHLVVLKLTGNHLVSVQRSFFVTVPNVEEIYLNSNSIFVIDWEAFRLYKLKHLFLQNNHLLTINEHILRFIPNLETLDLSSNQLVSVQSSSFFSARKLVSLNLKYNRLQRIDYDSFVPLHQLQHLDLAYNNLSHVPTGLGQFMGLRSLNFSGNPLQIIQSNDFSLPMLQVLWMSDCPNLKLIEVNSFVEMPNLQMLVIRSNPKLTYISPKALVNTTSIYEIDLRNNFLSSVFFTNITPSKVWLSGNPLQCKCMSAKLETLDQRVFDKRDLNCINGTMRACSTEAVTPMGDTMEAVIGQQISIYCHGQMENDQVTWDYRRNERSPVDGHHLKALHSLSMQPIDQLETAHNERTRQVHGEQLLIEAVTKDDQQDFVCKLHRNGTVVGEKKVHLTVNTPNVKLYPIEIGSHYVALGWNSSLDIKWTANVRLMLSIKDAHNSTLRVIQLNILNPWYGYNVIRLRPEQNYTFCLFYEFIYNYPGVMYETCVSVRTSPSINFWQSLHPSTIIIIATILFILFVSICFRGLYVRFYIWHQTKQRARMNQSISGQSFLSHSVSRNDNIMMDRSIHIENPNAMRMSCIQSPQTEDTEFSLLDST</sequence>
<keyword evidence="2 5" id="KW-0732">Signal</keyword>
<dbReference type="Gene3D" id="2.60.40.10">
    <property type="entry name" value="Immunoglobulins"/>
    <property type="match status" value="1"/>
</dbReference>
<keyword evidence="4" id="KW-0812">Transmembrane</keyword>
<protein>
    <recommendedName>
        <fullName evidence="6">Immunoglobulin domain-containing protein</fullName>
    </recommendedName>
</protein>
<evidence type="ECO:0000259" key="6">
    <source>
        <dbReference type="SMART" id="SM00409"/>
    </source>
</evidence>
<dbReference type="PROSITE" id="PS51450">
    <property type="entry name" value="LRR"/>
    <property type="match status" value="2"/>
</dbReference>
<dbReference type="InterPro" id="IPR013783">
    <property type="entry name" value="Ig-like_fold"/>
</dbReference>
<reference evidence="7" key="1">
    <citation type="submission" date="2020-09" db="EMBL/GenBank/DDBJ databases">
        <authorList>
            <person name="Kikuchi T."/>
        </authorList>
    </citation>
    <scope>NUCLEOTIDE SEQUENCE</scope>
    <source>
        <strain evidence="7">SH1</strain>
    </source>
</reference>
<feature type="transmembrane region" description="Helical" evidence="4">
    <location>
        <begin position="604"/>
        <end position="629"/>
    </location>
</feature>
<keyword evidence="3" id="KW-0677">Repeat</keyword>
<keyword evidence="4" id="KW-0472">Membrane</keyword>
<dbReference type="OrthoDB" id="676979at2759"/>
<feature type="chain" id="PRO_5035594883" description="Immunoglobulin domain-containing protein" evidence="5">
    <location>
        <begin position="19"/>
        <end position="694"/>
    </location>
</feature>
<dbReference type="GO" id="GO:0005615">
    <property type="term" value="C:extracellular space"/>
    <property type="evidence" value="ECO:0007669"/>
    <property type="project" value="TreeGrafter"/>
</dbReference>
<accession>A0A811KIJ1</accession>
<dbReference type="InterPro" id="IPR003591">
    <property type="entry name" value="Leu-rich_rpt_typical-subtyp"/>
</dbReference>
<dbReference type="SUPFAM" id="SSF52058">
    <property type="entry name" value="L domain-like"/>
    <property type="match status" value="1"/>
</dbReference>
<dbReference type="SMART" id="SM00369">
    <property type="entry name" value="LRR_TYP"/>
    <property type="match status" value="8"/>
</dbReference>
<dbReference type="PANTHER" id="PTHR24373:SF275">
    <property type="entry name" value="TIR DOMAIN-CONTAINING PROTEIN"/>
    <property type="match status" value="1"/>
</dbReference>
<evidence type="ECO:0000313" key="8">
    <source>
        <dbReference type="Proteomes" id="UP000614601"/>
    </source>
</evidence>
<dbReference type="Pfam" id="PF13855">
    <property type="entry name" value="LRR_8"/>
    <property type="match status" value="2"/>
</dbReference>
<dbReference type="SMART" id="SM00409">
    <property type="entry name" value="IG"/>
    <property type="match status" value="1"/>
</dbReference>
<proteinExistence type="predicted"/>
<keyword evidence="8" id="KW-1185">Reference proteome</keyword>
<dbReference type="AlphaFoldDB" id="A0A811KIJ1"/>
<dbReference type="Gene3D" id="3.80.10.10">
    <property type="entry name" value="Ribonuclease Inhibitor"/>
    <property type="match status" value="2"/>
</dbReference>
<keyword evidence="1" id="KW-0433">Leucine-rich repeat</keyword>
<gene>
    <name evidence="7" type="ORF">BOKJ2_LOCUS5958</name>
</gene>
<evidence type="ECO:0000256" key="2">
    <source>
        <dbReference type="ARBA" id="ARBA00022729"/>
    </source>
</evidence>
<dbReference type="EMBL" id="CAJFDH010000003">
    <property type="protein sequence ID" value="CAD5215168.1"/>
    <property type="molecule type" value="Genomic_DNA"/>
</dbReference>
<dbReference type="GO" id="GO:0031012">
    <property type="term" value="C:extracellular matrix"/>
    <property type="evidence" value="ECO:0007669"/>
    <property type="project" value="TreeGrafter"/>
</dbReference>
<dbReference type="EMBL" id="CAJFCW020000003">
    <property type="protein sequence ID" value="CAG9103651.1"/>
    <property type="molecule type" value="Genomic_DNA"/>
</dbReference>
<evidence type="ECO:0000256" key="5">
    <source>
        <dbReference type="SAM" id="SignalP"/>
    </source>
</evidence>
<comment type="caution">
    <text evidence="7">The sequence shown here is derived from an EMBL/GenBank/DDBJ whole genome shotgun (WGS) entry which is preliminary data.</text>
</comment>
<dbReference type="PRINTS" id="PR00019">
    <property type="entry name" value="LEURICHRPT"/>
</dbReference>
<dbReference type="InterPro" id="IPR001611">
    <property type="entry name" value="Leu-rich_rpt"/>
</dbReference>